<dbReference type="EC" id="2.7.1.26" evidence="14"/>
<comment type="caution">
    <text evidence="16">The sequence shown here is derived from an EMBL/GenBank/DDBJ whole genome shotgun (WGS) entry which is preliminary data.</text>
</comment>
<evidence type="ECO:0000256" key="9">
    <source>
        <dbReference type="ARBA" id="ARBA00022827"/>
    </source>
</evidence>
<dbReference type="Gene3D" id="3.40.50.620">
    <property type="entry name" value="HUPs"/>
    <property type="match status" value="1"/>
</dbReference>
<dbReference type="SUPFAM" id="SSF52374">
    <property type="entry name" value="Nucleotidylyl transferase"/>
    <property type="match status" value="1"/>
</dbReference>
<comment type="catalytic activity">
    <reaction evidence="12 14">
        <text>riboflavin + ATP = FMN + ADP + H(+)</text>
        <dbReference type="Rhea" id="RHEA:14357"/>
        <dbReference type="ChEBI" id="CHEBI:15378"/>
        <dbReference type="ChEBI" id="CHEBI:30616"/>
        <dbReference type="ChEBI" id="CHEBI:57986"/>
        <dbReference type="ChEBI" id="CHEBI:58210"/>
        <dbReference type="ChEBI" id="CHEBI:456216"/>
        <dbReference type="EC" id="2.7.1.26"/>
    </reaction>
</comment>
<feature type="domain" description="Riboflavin kinase" evidence="15">
    <location>
        <begin position="182"/>
        <end position="310"/>
    </location>
</feature>
<dbReference type="InterPro" id="IPR023468">
    <property type="entry name" value="Riboflavin_kinase"/>
</dbReference>
<evidence type="ECO:0000256" key="10">
    <source>
        <dbReference type="ARBA" id="ARBA00022840"/>
    </source>
</evidence>
<evidence type="ECO:0000256" key="2">
    <source>
        <dbReference type="ARBA" id="ARBA00005201"/>
    </source>
</evidence>
<gene>
    <name evidence="16" type="ORF">ACFQMN_11930</name>
</gene>
<comment type="pathway">
    <text evidence="2 14">Cofactor biosynthesis; FMN biosynthesis; FMN from riboflavin (ATP route): step 1/1.</text>
</comment>
<keyword evidence="9 14" id="KW-0274">FAD</keyword>
<name>A0ABW2K618_9BACI</name>
<dbReference type="EC" id="2.7.7.2" evidence="14"/>
<evidence type="ECO:0000256" key="3">
    <source>
        <dbReference type="ARBA" id="ARBA00022630"/>
    </source>
</evidence>
<dbReference type="InterPro" id="IPR015865">
    <property type="entry name" value="Riboflavin_kinase_bac/euk"/>
</dbReference>
<dbReference type="PIRSF" id="PIRSF004491">
    <property type="entry name" value="FAD_Synth"/>
    <property type="match status" value="1"/>
</dbReference>
<keyword evidence="17" id="KW-1185">Reference proteome</keyword>
<evidence type="ECO:0000256" key="7">
    <source>
        <dbReference type="ARBA" id="ARBA00022741"/>
    </source>
</evidence>
<dbReference type="Pfam" id="PF06574">
    <property type="entry name" value="FAD_syn"/>
    <property type="match status" value="1"/>
</dbReference>
<dbReference type="InterPro" id="IPR015864">
    <property type="entry name" value="FAD_synthase"/>
</dbReference>
<keyword evidence="8 14" id="KW-0418">Kinase</keyword>
<dbReference type="InterPro" id="IPR023465">
    <property type="entry name" value="Riboflavin_kinase_dom_sf"/>
</dbReference>
<evidence type="ECO:0000256" key="13">
    <source>
        <dbReference type="ARBA" id="ARBA00049494"/>
    </source>
</evidence>
<dbReference type="SMART" id="SM00904">
    <property type="entry name" value="Flavokinase"/>
    <property type="match status" value="1"/>
</dbReference>
<evidence type="ECO:0000313" key="16">
    <source>
        <dbReference type="EMBL" id="MFC7321584.1"/>
    </source>
</evidence>
<keyword evidence="6 14" id="KW-0548">Nucleotidyltransferase</keyword>
<dbReference type="Gene3D" id="2.40.30.30">
    <property type="entry name" value="Riboflavin kinase-like"/>
    <property type="match status" value="1"/>
</dbReference>
<evidence type="ECO:0000313" key="17">
    <source>
        <dbReference type="Proteomes" id="UP001596494"/>
    </source>
</evidence>
<dbReference type="InterPro" id="IPR002606">
    <property type="entry name" value="Riboflavin_kinase_bac"/>
</dbReference>
<accession>A0ABW2K618</accession>
<sequence length="314" mass="35232">METIEVTALPPANEKPTILLIGKFDGLHIGHQQLLDQANAYRENGEDVAVFGFSDHPLWVLKGDPAYEKSLSSFKDKLQMLKRAGVDRYYNIYFTKEYAQITPEQFVNEQLTQLNISRIIIGEGFKFGKGRNADAEGLTELCKEHRIPVTVLPHVSFNHEKVSSTKVRQLVAGGQMEAVQALLGRPFETTGVVEKGEQLGRQLGFPTLNLGEIEEYVEPKPGVYLGVVEVHDEQASAQYYSLISAGYRPTVNGQTYKVEAYLLNFSGDLYGKKVTVKYLRFMRGEENFNGLDALVEHMQQDEQQAREILGLAAE</sequence>
<dbReference type="InterPro" id="IPR014729">
    <property type="entry name" value="Rossmann-like_a/b/a_fold"/>
</dbReference>
<evidence type="ECO:0000256" key="14">
    <source>
        <dbReference type="PIRNR" id="PIRNR004491"/>
    </source>
</evidence>
<evidence type="ECO:0000256" key="1">
    <source>
        <dbReference type="ARBA" id="ARBA00004726"/>
    </source>
</evidence>
<dbReference type="SUPFAM" id="SSF82114">
    <property type="entry name" value="Riboflavin kinase-like"/>
    <property type="match status" value="1"/>
</dbReference>
<dbReference type="NCBIfam" id="TIGR00083">
    <property type="entry name" value="ribF"/>
    <property type="match status" value="1"/>
</dbReference>
<dbReference type="EMBL" id="JBHTBY010000010">
    <property type="protein sequence ID" value="MFC7321584.1"/>
    <property type="molecule type" value="Genomic_DNA"/>
</dbReference>
<comment type="similarity">
    <text evidence="14">Belongs to the ribF family.</text>
</comment>
<dbReference type="Proteomes" id="UP001596494">
    <property type="component" value="Unassembled WGS sequence"/>
</dbReference>
<evidence type="ECO:0000256" key="11">
    <source>
        <dbReference type="ARBA" id="ARBA00023268"/>
    </source>
</evidence>
<keyword evidence="10 14" id="KW-0067">ATP-binding</keyword>
<comment type="catalytic activity">
    <reaction evidence="13 14">
        <text>FMN + ATP + H(+) = FAD + diphosphate</text>
        <dbReference type="Rhea" id="RHEA:17237"/>
        <dbReference type="ChEBI" id="CHEBI:15378"/>
        <dbReference type="ChEBI" id="CHEBI:30616"/>
        <dbReference type="ChEBI" id="CHEBI:33019"/>
        <dbReference type="ChEBI" id="CHEBI:57692"/>
        <dbReference type="ChEBI" id="CHEBI:58210"/>
        <dbReference type="EC" id="2.7.7.2"/>
    </reaction>
</comment>
<dbReference type="Pfam" id="PF01687">
    <property type="entry name" value="Flavokinase"/>
    <property type="match status" value="1"/>
</dbReference>
<keyword evidence="7 14" id="KW-0547">Nucleotide-binding</keyword>
<evidence type="ECO:0000256" key="5">
    <source>
        <dbReference type="ARBA" id="ARBA00022679"/>
    </source>
</evidence>
<keyword evidence="5 14" id="KW-0808">Transferase</keyword>
<keyword evidence="11" id="KW-0511">Multifunctional enzyme</keyword>
<evidence type="ECO:0000256" key="12">
    <source>
        <dbReference type="ARBA" id="ARBA00047880"/>
    </source>
</evidence>
<dbReference type="GO" id="GO:0003919">
    <property type="term" value="F:FMN adenylyltransferase activity"/>
    <property type="evidence" value="ECO:0007669"/>
    <property type="project" value="UniProtKB-EC"/>
</dbReference>
<dbReference type="PANTHER" id="PTHR22749:SF6">
    <property type="entry name" value="RIBOFLAVIN KINASE"/>
    <property type="match status" value="1"/>
</dbReference>
<dbReference type="PANTHER" id="PTHR22749">
    <property type="entry name" value="RIBOFLAVIN KINASE/FMN ADENYLYLTRANSFERASE"/>
    <property type="match status" value="1"/>
</dbReference>
<dbReference type="RefSeq" id="WP_289216837.1">
    <property type="nucleotide sequence ID" value="NZ_JAPVRC010000009.1"/>
</dbReference>
<comment type="pathway">
    <text evidence="1 14">Cofactor biosynthesis; FAD biosynthesis; FAD from FMN: step 1/1.</text>
</comment>
<dbReference type="GO" id="GO:0008531">
    <property type="term" value="F:riboflavin kinase activity"/>
    <property type="evidence" value="ECO:0007669"/>
    <property type="project" value="UniProtKB-EC"/>
</dbReference>
<evidence type="ECO:0000256" key="4">
    <source>
        <dbReference type="ARBA" id="ARBA00022643"/>
    </source>
</evidence>
<dbReference type="CDD" id="cd02064">
    <property type="entry name" value="FAD_synthetase_N"/>
    <property type="match status" value="1"/>
</dbReference>
<protein>
    <recommendedName>
        <fullName evidence="14">Riboflavin biosynthesis protein</fullName>
    </recommendedName>
    <domain>
        <recommendedName>
            <fullName evidence="14">Riboflavin kinase</fullName>
            <ecNumber evidence="14">2.7.1.26</ecNumber>
        </recommendedName>
        <alternativeName>
            <fullName evidence="14">Flavokinase</fullName>
        </alternativeName>
    </domain>
    <domain>
        <recommendedName>
            <fullName evidence="14">FMN adenylyltransferase</fullName>
            <ecNumber evidence="14">2.7.7.2</ecNumber>
        </recommendedName>
        <alternativeName>
            <fullName evidence="14">FAD pyrophosphorylase</fullName>
        </alternativeName>
        <alternativeName>
            <fullName evidence="14">FAD synthase</fullName>
        </alternativeName>
    </domain>
</protein>
<evidence type="ECO:0000256" key="8">
    <source>
        <dbReference type="ARBA" id="ARBA00022777"/>
    </source>
</evidence>
<proteinExistence type="inferred from homology"/>
<keyword evidence="3 14" id="KW-0285">Flavoprotein</keyword>
<evidence type="ECO:0000256" key="6">
    <source>
        <dbReference type="ARBA" id="ARBA00022695"/>
    </source>
</evidence>
<keyword evidence="4 14" id="KW-0288">FMN</keyword>
<dbReference type="NCBIfam" id="NF004162">
    <property type="entry name" value="PRK05627.1-5"/>
    <property type="match status" value="1"/>
</dbReference>
<organism evidence="16 17">
    <name type="scientific">Halobacillus campisalis</name>
    <dbReference type="NCBI Taxonomy" id="435909"/>
    <lineage>
        <taxon>Bacteria</taxon>
        <taxon>Bacillati</taxon>
        <taxon>Bacillota</taxon>
        <taxon>Bacilli</taxon>
        <taxon>Bacillales</taxon>
        <taxon>Bacillaceae</taxon>
        <taxon>Halobacillus</taxon>
    </lineage>
</organism>
<evidence type="ECO:0000259" key="15">
    <source>
        <dbReference type="SMART" id="SM00904"/>
    </source>
</evidence>
<reference evidence="17" key="1">
    <citation type="journal article" date="2019" name="Int. J. Syst. Evol. Microbiol.">
        <title>The Global Catalogue of Microorganisms (GCM) 10K type strain sequencing project: providing services to taxonomists for standard genome sequencing and annotation.</title>
        <authorList>
            <consortium name="The Broad Institute Genomics Platform"/>
            <consortium name="The Broad Institute Genome Sequencing Center for Infectious Disease"/>
            <person name="Wu L."/>
            <person name="Ma J."/>
        </authorList>
    </citation>
    <scope>NUCLEOTIDE SEQUENCE [LARGE SCALE GENOMIC DNA]</scope>
    <source>
        <strain evidence="17">CCUG 73951</strain>
    </source>
</reference>